<feature type="binding site" evidence="10">
    <location>
        <position position="98"/>
    </location>
    <ligand>
        <name>Zn(2+)</name>
        <dbReference type="ChEBI" id="CHEBI:29105"/>
    </ligand>
</feature>
<dbReference type="EMBL" id="CP042430">
    <property type="protein sequence ID" value="QEC46654.1"/>
    <property type="molecule type" value="Genomic_DNA"/>
</dbReference>
<feature type="binding site" evidence="10">
    <location>
        <position position="105"/>
    </location>
    <ligand>
        <name>Zn(2+)</name>
        <dbReference type="ChEBI" id="CHEBI:29105"/>
    </ligand>
</feature>
<keyword evidence="12" id="KW-1185">Reference proteome</keyword>
<dbReference type="PIRSF" id="PIRSF004682">
    <property type="entry name" value="GmhB"/>
    <property type="match status" value="1"/>
</dbReference>
<dbReference type="PANTHER" id="PTHR42891">
    <property type="entry name" value="D-GLYCERO-BETA-D-MANNO-HEPTOSE-1,7-BISPHOSPHATE 7-PHOSPHATASE"/>
    <property type="match status" value="1"/>
</dbReference>
<feature type="binding site" evidence="10">
    <location>
        <position position="133"/>
    </location>
    <ligand>
        <name>Mg(2+)</name>
        <dbReference type="ChEBI" id="CHEBI:18420"/>
    </ligand>
</feature>
<dbReference type="GO" id="GO:0005975">
    <property type="term" value="P:carbohydrate metabolic process"/>
    <property type="evidence" value="ECO:0007669"/>
    <property type="project" value="InterPro"/>
</dbReference>
<dbReference type="GO" id="GO:0005737">
    <property type="term" value="C:cytoplasm"/>
    <property type="evidence" value="ECO:0007669"/>
    <property type="project" value="UniProtKB-SubCell"/>
</dbReference>
<comment type="cofactor">
    <cofactor evidence="10">
        <name>Mg(2+)</name>
        <dbReference type="ChEBI" id="CHEBI:18420"/>
    </cofactor>
</comment>
<dbReference type="InterPro" id="IPR023214">
    <property type="entry name" value="HAD_sf"/>
</dbReference>
<organism evidence="11 12">
    <name type="scientific">Baekduia soli</name>
    <dbReference type="NCBI Taxonomy" id="496014"/>
    <lineage>
        <taxon>Bacteria</taxon>
        <taxon>Bacillati</taxon>
        <taxon>Actinomycetota</taxon>
        <taxon>Thermoleophilia</taxon>
        <taxon>Solirubrobacterales</taxon>
        <taxon>Baekduiaceae</taxon>
        <taxon>Baekduia</taxon>
    </lineage>
</organism>
<name>A0A5B8U0U2_9ACTN</name>
<reference evidence="11 12" key="1">
    <citation type="journal article" date="2018" name="J. Microbiol.">
        <title>Baekduia soli gen. nov., sp. nov., a novel bacterium isolated from the soil of Baekdu Mountain and proposal of a novel family name, Baekduiaceae fam. nov.</title>
        <authorList>
            <person name="An D.S."/>
            <person name="Siddiqi M.Z."/>
            <person name="Kim K.H."/>
            <person name="Yu H.S."/>
            <person name="Im W.T."/>
        </authorList>
    </citation>
    <scope>NUCLEOTIDE SEQUENCE [LARGE SCALE GENOMIC DNA]</scope>
    <source>
        <strain evidence="11 12">BR7-21</strain>
    </source>
</reference>
<dbReference type="InterPro" id="IPR006549">
    <property type="entry name" value="HAD-SF_hydro_IIIA"/>
</dbReference>
<dbReference type="SUPFAM" id="SSF56784">
    <property type="entry name" value="HAD-like"/>
    <property type="match status" value="1"/>
</dbReference>
<keyword evidence="2 7" id="KW-0963">Cytoplasm</keyword>
<evidence type="ECO:0000313" key="12">
    <source>
        <dbReference type="Proteomes" id="UP000321805"/>
    </source>
</evidence>
<keyword evidence="10" id="KW-0862">Zinc</keyword>
<feature type="binding site" evidence="10">
    <location>
        <position position="103"/>
    </location>
    <ligand>
        <name>Zn(2+)</name>
        <dbReference type="ChEBI" id="CHEBI:29105"/>
    </ligand>
</feature>
<feature type="active site" description="Proton donor" evidence="8">
    <location>
        <position position="13"/>
    </location>
</feature>
<evidence type="ECO:0000256" key="10">
    <source>
        <dbReference type="PIRSR" id="PIRSR004682-4"/>
    </source>
</evidence>
<keyword evidence="3 10" id="KW-0479">Metal-binding</keyword>
<comment type="subcellular location">
    <subcellularLocation>
        <location evidence="1 7">Cytoplasm</location>
    </subcellularLocation>
</comment>
<evidence type="ECO:0000313" key="11">
    <source>
        <dbReference type="EMBL" id="QEC46654.1"/>
    </source>
</evidence>
<gene>
    <name evidence="11" type="ORF">FSW04_03030</name>
</gene>
<keyword evidence="5 7" id="KW-0119">Carbohydrate metabolism</keyword>
<dbReference type="NCBIfam" id="TIGR01656">
    <property type="entry name" value="Histidinol-ppas"/>
    <property type="match status" value="1"/>
</dbReference>
<dbReference type="NCBIfam" id="TIGR01662">
    <property type="entry name" value="HAD-SF-IIIA"/>
    <property type="match status" value="1"/>
</dbReference>
<dbReference type="RefSeq" id="WP_146916115.1">
    <property type="nucleotide sequence ID" value="NZ_CP042430.1"/>
</dbReference>
<proteinExistence type="inferred from homology"/>
<feature type="binding site" evidence="10">
    <location>
        <position position="96"/>
    </location>
    <ligand>
        <name>Zn(2+)</name>
        <dbReference type="ChEBI" id="CHEBI:29105"/>
    </ligand>
</feature>
<evidence type="ECO:0000256" key="6">
    <source>
        <dbReference type="ARBA" id="ARBA00031828"/>
    </source>
</evidence>
<evidence type="ECO:0000256" key="7">
    <source>
        <dbReference type="PIRNR" id="PIRNR004682"/>
    </source>
</evidence>
<dbReference type="CDD" id="cd07503">
    <property type="entry name" value="HAD_HisB-N"/>
    <property type="match status" value="1"/>
</dbReference>
<evidence type="ECO:0000256" key="9">
    <source>
        <dbReference type="PIRSR" id="PIRSR004682-3"/>
    </source>
</evidence>
<sequence>MLRPGGAAFLDRDGTINVKAPEGAYVERPEDLVLLPGAAQAIRSLNDAAIPVVVVTNQRGIALGRMDEVDLAAIHVRLVDLLDREAGAAVDDILHCPHDRGPCGCRKPAPGLLLAAAQRHPHIELGRSVVIGDRPSDVEAGAAAGVPGLLLGRDAEDLAHAVQHLLAPVSAI</sequence>
<feature type="binding site" evidence="10">
    <location>
        <position position="11"/>
    </location>
    <ligand>
        <name>Mg(2+)</name>
        <dbReference type="ChEBI" id="CHEBI:18420"/>
    </ligand>
</feature>
<dbReference type="AlphaFoldDB" id="A0A5B8U0U2"/>
<dbReference type="KEGG" id="bsol:FSW04_03030"/>
<evidence type="ECO:0000256" key="5">
    <source>
        <dbReference type="ARBA" id="ARBA00023277"/>
    </source>
</evidence>
<dbReference type="InterPro" id="IPR006543">
    <property type="entry name" value="Histidinol-phos"/>
</dbReference>
<accession>A0A5B8U0U2</accession>
<dbReference type="Proteomes" id="UP000321805">
    <property type="component" value="Chromosome"/>
</dbReference>
<comment type="similarity">
    <text evidence="7">Belongs to the gmhB family.</text>
</comment>
<evidence type="ECO:0000256" key="2">
    <source>
        <dbReference type="ARBA" id="ARBA00022490"/>
    </source>
</evidence>
<dbReference type="OrthoDB" id="9781367at2"/>
<evidence type="ECO:0000256" key="3">
    <source>
        <dbReference type="ARBA" id="ARBA00022723"/>
    </source>
</evidence>
<evidence type="ECO:0000256" key="1">
    <source>
        <dbReference type="ARBA" id="ARBA00004496"/>
    </source>
</evidence>
<comment type="cofactor">
    <cofactor evidence="10">
        <name>Zn(2+)</name>
        <dbReference type="ChEBI" id="CHEBI:29105"/>
    </cofactor>
</comment>
<dbReference type="PANTHER" id="PTHR42891:SF1">
    <property type="entry name" value="D-GLYCERO-BETA-D-MANNO-HEPTOSE-1,7-BISPHOSPHATE 7-PHOSPHATASE"/>
    <property type="match status" value="1"/>
</dbReference>
<dbReference type="Pfam" id="PF00702">
    <property type="entry name" value="Hydrolase"/>
    <property type="match status" value="1"/>
</dbReference>
<keyword evidence="4 7" id="KW-0378">Hydrolase</keyword>
<feature type="binding site" evidence="10">
    <location>
        <position position="13"/>
    </location>
    <ligand>
        <name>Mg(2+)</name>
        <dbReference type="ChEBI" id="CHEBI:18420"/>
    </ligand>
</feature>
<dbReference type="InterPro" id="IPR004446">
    <property type="entry name" value="Heptose_bisP_phosphatase"/>
</dbReference>
<evidence type="ECO:0000256" key="8">
    <source>
        <dbReference type="PIRSR" id="PIRSR004682-1"/>
    </source>
</evidence>
<dbReference type="InterPro" id="IPR036412">
    <property type="entry name" value="HAD-like_sf"/>
</dbReference>
<feature type="site" description="Contributes to substrate recognition" evidence="9">
    <location>
        <position position="106"/>
    </location>
</feature>
<dbReference type="GO" id="GO:0046872">
    <property type="term" value="F:metal ion binding"/>
    <property type="evidence" value="ECO:0007669"/>
    <property type="project" value="UniProtKB-KW"/>
</dbReference>
<evidence type="ECO:0000256" key="4">
    <source>
        <dbReference type="ARBA" id="ARBA00022801"/>
    </source>
</evidence>
<feature type="site" description="Stabilizes the phosphoryl group" evidence="9">
    <location>
        <position position="56"/>
    </location>
</feature>
<feature type="active site" description="Nucleophile" evidence="8">
    <location>
        <position position="11"/>
    </location>
</feature>
<dbReference type="GO" id="GO:0016791">
    <property type="term" value="F:phosphatase activity"/>
    <property type="evidence" value="ECO:0007669"/>
    <property type="project" value="InterPro"/>
</dbReference>
<dbReference type="Gene3D" id="3.40.50.1000">
    <property type="entry name" value="HAD superfamily/HAD-like"/>
    <property type="match status" value="1"/>
</dbReference>
<dbReference type="EC" id="3.1.3.-" evidence="7"/>
<protein>
    <recommendedName>
        <fullName evidence="6 7">D,D-heptose 1,7-bisphosphate phosphatase</fullName>
        <ecNumber evidence="7">3.1.3.-</ecNumber>
    </recommendedName>
</protein>
<feature type="site" description="Stabilizes the phosphoryl group" evidence="9">
    <location>
        <position position="107"/>
    </location>
</feature>
<keyword evidence="10" id="KW-0460">Magnesium</keyword>